<evidence type="ECO:0000256" key="11">
    <source>
        <dbReference type="ARBA" id="ARBA00047899"/>
    </source>
</evidence>
<dbReference type="PROSITE" id="PS00108">
    <property type="entry name" value="PROTEIN_KINASE_ST"/>
    <property type="match status" value="1"/>
</dbReference>
<dbReference type="EMBL" id="JAVXUO010002884">
    <property type="protein sequence ID" value="KAK2968825.1"/>
    <property type="molecule type" value="Genomic_DNA"/>
</dbReference>
<feature type="transmembrane region" description="Helical" evidence="15">
    <location>
        <begin position="6"/>
        <end position="30"/>
    </location>
</feature>
<dbReference type="Gene3D" id="3.30.200.20">
    <property type="entry name" value="Phosphorylase Kinase, domain 1"/>
    <property type="match status" value="1"/>
</dbReference>
<dbReference type="Gene3D" id="1.10.510.10">
    <property type="entry name" value="Transferase(Phosphotransferase) domain 1"/>
    <property type="match status" value="1"/>
</dbReference>
<dbReference type="InterPro" id="IPR008271">
    <property type="entry name" value="Ser/Thr_kinase_AS"/>
</dbReference>
<evidence type="ECO:0000313" key="18">
    <source>
        <dbReference type="Proteomes" id="UP001187471"/>
    </source>
</evidence>
<dbReference type="GO" id="GO:0005524">
    <property type="term" value="F:ATP binding"/>
    <property type="evidence" value="ECO:0007669"/>
    <property type="project" value="UniProtKB-UniRule"/>
</dbReference>
<evidence type="ECO:0000259" key="16">
    <source>
        <dbReference type="PROSITE" id="PS50011"/>
    </source>
</evidence>
<evidence type="ECO:0000256" key="13">
    <source>
        <dbReference type="PROSITE-ProRule" id="PRU10141"/>
    </source>
</evidence>
<dbReference type="InterPro" id="IPR017441">
    <property type="entry name" value="Protein_kinase_ATP_BS"/>
</dbReference>
<dbReference type="PROSITE" id="PS50011">
    <property type="entry name" value="PROTEIN_KINASE_DOM"/>
    <property type="match status" value="1"/>
</dbReference>
<keyword evidence="4" id="KW-0808">Transferase</keyword>
<keyword evidence="3 14" id="KW-0723">Serine/threonine-protein kinase</keyword>
<dbReference type="Pfam" id="PF07714">
    <property type="entry name" value="PK_Tyr_Ser-Thr"/>
    <property type="match status" value="1"/>
</dbReference>
<dbReference type="InterPro" id="IPR011009">
    <property type="entry name" value="Kinase-like_dom_sf"/>
</dbReference>
<comment type="similarity">
    <text evidence="14">Belongs to the protein kinase superfamily.</text>
</comment>
<keyword evidence="8 13" id="KW-0067">ATP-binding</keyword>
<keyword evidence="7" id="KW-0418">Kinase</keyword>
<accession>A0AA88QT20</accession>
<keyword evidence="6 13" id="KW-0547">Nucleotide-binding</keyword>
<evidence type="ECO:0000256" key="8">
    <source>
        <dbReference type="ARBA" id="ARBA00022840"/>
    </source>
</evidence>
<evidence type="ECO:0000256" key="1">
    <source>
        <dbReference type="ARBA" id="ARBA00004162"/>
    </source>
</evidence>
<evidence type="ECO:0000256" key="14">
    <source>
        <dbReference type="RuleBase" id="RU000304"/>
    </source>
</evidence>
<evidence type="ECO:0000256" key="5">
    <source>
        <dbReference type="ARBA" id="ARBA00022692"/>
    </source>
</evidence>
<feature type="domain" description="Protein kinase" evidence="16">
    <location>
        <begin position="79"/>
        <end position="352"/>
    </location>
</feature>
<dbReference type="PANTHER" id="PTHR47982:SF20">
    <property type="entry name" value="NON-SPECIFIC SERINE_THREONINE PROTEIN KINASE"/>
    <property type="match status" value="1"/>
</dbReference>
<gene>
    <name evidence="17" type="ORF">RJ640_028218</name>
</gene>
<keyword evidence="18" id="KW-1185">Reference proteome</keyword>
<evidence type="ECO:0000256" key="6">
    <source>
        <dbReference type="ARBA" id="ARBA00022741"/>
    </source>
</evidence>
<dbReference type="GO" id="GO:0005886">
    <property type="term" value="C:plasma membrane"/>
    <property type="evidence" value="ECO:0007669"/>
    <property type="project" value="UniProtKB-SubCell"/>
</dbReference>
<evidence type="ECO:0000256" key="10">
    <source>
        <dbReference type="ARBA" id="ARBA00023136"/>
    </source>
</evidence>
<evidence type="ECO:0000256" key="3">
    <source>
        <dbReference type="ARBA" id="ARBA00022527"/>
    </source>
</evidence>
<name>A0AA88QT20_9ASTE</name>
<keyword evidence="9 15" id="KW-1133">Transmembrane helix</keyword>
<evidence type="ECO:0000256" key="9">
    <source>
        <dbReference type="ARBA" id="ARBA00022989"/>
    </source>
</evidence>
<dbReference type="Proteomes" id="UP001187471">
    <property type="component" value="Unassembled WGS sequence"/>
</dbReference>
<proteinExistence type="inferred from homology"/>
<comment type="caution">
    <text evidence="17">The sequence shown here is derived from an EMBL/GenBank/DDBJ whole genome shotgun (WGS) entry which is preliminary data.</text>
</comment>
<evidence type="ECO:0000256" key="2">
    <source>
        <dbReference type="ARBA" id="ARBA00012513"/>
    </source>
</evidence>
<feature type="binding site" evidence="13">
    <location>
        <position position="107"/>
    </location>
    <ligand>
        <name>ATP</name>
        <dbReference type="ChEBI" id="CHEBI:30616"/>
    </ligand>
</feature>
<comment type="catalytic activity">
    <reaction evidence="12">
        <text>L-seryl-[protein] + ATP = O-phospho-L-seryl-[protein] + ADP + H(+)</text>
        <dbReference type="Rhea" id="RHEA:17989"/>
        <dbReference type="Rhea" id="RHEA-COMP:9863"/>
        <dbReference type="Rhea" id="RHEA-COMP:11604"/>
        <dbReference type="ChEBI" id="CHEBI:15378"/>
        <dbReference type="ChEBI" id="CHEBI:29999"/>
        <dbReference type="ChEBI" id="CHEBI:30616"/>
        <dbReference type="ChEBI" id="CHEBI:83421"/>
        <dbReference type="ChEBI" id="CHEBI:456216"/>
        <dbReference type="EC" id="2.7.11.1"/>
    </reaction>
</comment>
<keyword evidence="5 15" id="KW-0812">Transmembrane</keyword>
<dbReference type="InterPro" id="IPR000719">
    <property type="entry name" value="Prot_kinase_dom"/>
</dbReference>
<comment type="subcellular location">
    <subcellularLocation>
        <location evidence="1">Cell membrane</location>
        <topology evidence="1">Single-pass membrane protein</topology>
    </subcellularLocation>
</comment>
<reference evidence="17" key="1">
    <citation type="submission" date="2022-12" db="EMBL/GenBank/DDBJ databases">
        <title>Draft genome assemblies for two species of Escallonia (Escalloniales).</title>
        <authorList>
            <person name="Chanderbali A."/>
            <person name="Dervinis C."/>
            <person name="Anghel I."/>
            <person name="Soltis D."/>
            <person name="Soltis P."/>
            <person name="Zapata F."/>
        </authorList>
    </citation>
    <scope>NUCLEOTIDE SEQUENCE</scope>
    <source>
        <strain evidence="17">UCBG92.1500</strain>
        <tissue evidence="17">Leaf</tissue>
    </source>
</reference>
<dbReference type="EC" id="2.7.11.1" evidence="2"/>
<organism evidence="17 18">
    <name type="scientific">Escallonia rubra</name>
    <dbReference type="NCBI Taxonomy" id="112253"/>
    <lineage>
        <taxon>Eukaryota</taxon>
        <taxon>Viridiplantae</taxon>
        <taxon>Streptophyta</taxon>
        <taxon>Embryophyta</taxon>
        <taxon>Tracheophyta</taxon>
        <taxon>Spermatophyta</taxon>
        <taxon>Magnoliopsida</taxon>
        <taxon>eudicotyledons</taxon>
        <taxon>Gunneridae</taxon>
        <taxon>Pentapetalae</taxon>
        <taxon>asterids</taxon>
        <taxon>campanulids</taxon>
        <taxon>Escalloniales</taxon>
        <taxon>Escalloniaceae</taxon>
        <taxon>Escallonia</taxon>
    </lineage>
</organism>
<evidence type="ECO:0000256" key="7">
    <source>
        <dbReference type="ARBA" id="ARBA00022777"/>
    </source>
</evidence>
<evidence type="ECO:0000256" key="4">
    <source>
        <dbReference type="ARBA" id="ARBA00022679"/>
    </source>
</evidence>
<dbReference type="SUPFAM" id="SSF56112">
    <property type="entry name" value="Protein kinase-like (PK-like)"/>
    <property type="match status" value="1"/>
</dbReference>
<dbReference type="FunFam" id="1.10.510.10:FF:000430">
    <property type="entry name" value="Protein kinase superfamily protein"/>
    <property type="match status" value="1"/>
</dbReference>
<sequence length="380" mass="41785">MSKTLAAALGGAAGAVALVGMVIVFIWFCLFHSRSVSRASETGSSDPSDQGRKPGGTELTLREARRFGIEELSMATKNFNDKSLIGEGKFGEVYKGFLHDGMLVAIKRRPGIPSQEFIEEVRYLSAIQHRNIVTLLGYCQEGGQQILVYEYIPNGSVSIHLYGAGQVTKEKLEFKHRLSIALGSAKGLAHLHSLSPRLVHKDFKTANVLVDENFIAKVADAGIRNFLGRGDIAGPSSQKAADEIFHAPEVREFRHFSEKSDIYSFGVFLLELVSGREAVELLSLDSNENLVEWVQNCQDSGNVSTIIDHRLGNSFTAEGMEEFIQLIVRCVDPSSERRPAMSYVVTELDRILDKEMSLTTIMGEGTPVVTLASQLFRASK</sequence>
<dbReference type="InterPro" id="IPR001245">
    <property type="entry name" value="Ser-Thr/Tyr_kinase_cat_dom"/>
</dbReference>
<protein>
    <recommendedName>
        <fullName evidence="2">non-specific serine/threonine protein kinase</fullName>
        <ecNumber evidence="2">2.7.11.1</ecNumber>
    </recommendedName>
</protein>
<keyword evidence="10 15" id="KW-0472">Membrane</keyword>
<dbReference type="AlphaFoldDB" id="A0AA88QT20"/>
<dbReference type="GO" id="GO:0004674">
    <property type="term" value="F:protein serine/threonine kinase activity"/>
    <property type="evidence" value="ECO:0007669"/>
    <property type="project" value="UniProtKB-KW"/>
</dbReference>
<dbReference type="PANTHER" id="PTHR47982">
    <property type="entry name" value="PROLINE-RICH RECEPTOR-LIKE PROTEIN KINASE PERK4"/>
    <property type="match status" value="1"/>
</dbReference>
<evidence type="ECO:0000256" key="15">
    <source>
        <dbReference type="SAM" id="Phobius"/>
    </source>
</evidence>
<evidence type="ECO:0000256" key="12">
    <source>
        <dbReference type="ARBA" id="ARBA00048679"/>
    </source>
</evidence>
<dbReference type="InterPro" id="IPR047117">
    <property type="entry name" value="PERK1-13-like"/>
</dbReference>
<dbReference type="FunFam" id="3.30.200.20:FF:000466">
    <property type="entry name" value="Putative LRR receptor-like serine/threonine-protein kinase"/>
    <property type="match status" value="1"/>
</dbReference>
<evidence type="ECO:0000313" key="17">
    <source>
        <dbReference type="EMBL" id="KAK2968825.1"/>
    </source>
</evidence>
<comment type="catalytic activity">
    <reaction evidence="11">
        <text>L-threonyl-[protein] + ATP = O-phospho-L-threonyl-[protein] + ADP + H(+)</text>
        <dbReference type="Rhea" id="RHEA:46608"/>
        <dbReference type="Rhea" id="RHEA-COMP:11060"/>
        <dbReference type="Rhea" id="RHEA-COMP:11605"/>
        <dbReference type="ChEBI" id="CHEBI:15378"/>
        <dbReference type="ChEBI" id="CHEBI:30013"/>
        <dbReference type="ChEBI" id="CHEBI:30616"/>
        <dbReference type="ChEBI" id="CHEBI:61977"/>
        <dbReference type="ChEBI" id="CHEBI:456216"/>
        <dbReference type="EC" id="2.7.11.1"/>
    </reaction>
</comment>
<dbReference type="PROSITE" id="PS00107">
    <property type="entry name" value="PROTEIN_KINASE_ATP"/>
    <property type="match status" value="1"/>
</dbReference>